<protein>
    <recommendedName>
        <fullName evidence="6">TM2 domain-containing protein</fullName>
    </recommendedName>
</protein>
<name>A0A918XNS6_9PROT</name>
<feature type="domain" description="TM2" evidence="6">
    <location>
        <begin position="21"/>
        <end position="69"/>
    </location>
</feature>
<comment type="caution">
    <text evidence="7">The sequence shown here is derived from an EMBL/GenBank/DDBJ whole genome shotgun (WGS) entry which is preliminary data.</text>
</comment>
<feature type="transmembrane region" description="Helical" evidence="5">
    <location>
        <begin position="23"/>
        <end position="43"/>
    </location>
</feature>
<dbReference type="AlphaFoldDB" id="A0A918XNS6"/>
<reference evidence="7" key="2">
    <citation type="submission" date="2020-09" db="EMBL/GenBank/DDBJ databases">
        <authorList>
            <person name="Sun Q."/>
            <person name="Kim S."/>
        </authorList>
    </citation>
    <scope>NUCLEOTIDE SEQUENCE</scope>
    <source>
        <strain evidence="7">KCTC 42651</strain>
    </source>
</reference>
<dbReference type="PANTHER" id="PTHR21016">
    <property type="entry name" value="BETA-AMYLOID BINDING PROTEIN-RELATED"/>
    <property type="match status" value="1"/>
</dbReference>
<reference evidence="7" key="1">
    <citation type="journal article" date="2014" name="Int. J. Syst. Evol. Microbiol.">
        <title>Complete genome sequence of Corynebacterium casei LMG S-19264T (=DSM 44701T), isolated from a smear-ripened cheese.</title>
        <authorList>
            <consortium name="US DOE Joint Genome Institute (JGI-PGF)"/>
            <person name="Walter F."/>
            <person name="Albersmeier A."/>
            <person name="Kalinowski J."/>
            <person name="Ruckert C."/>
        </authorList>
    </citation>
    <scope>NUCLEOTIDE SEQUENCE</scope>
    <source>
        <strain evidence="7">KCTC 42651</strain>
    </source>
</reference>
<dbReference type="EMBL" id="BMZS01000001">
    <property type="protein sequence ID" value="GHD40122.1"/>
    <property type="molecule type" value="Genomic_DNA"/>
</dbReference>
<dbReference type="InterPro" id="IPR007829">
    <property type="entry name" value="TM2"/>
</dbReference>
<sequence length="107" mass="11894">MSDAPSGPGEAGRIMRFEAARKSVLVAYLLWFFLGWLGLHRFYLGYMLSGVLMLVLWVVGTVLSVVLIGYVILVVPVLWWAVDALLIPGMARASNNEIIAEIERGMR</sequence>
<proteinExistence type="predicted"/>
<evidence type="ECO:0000256" key="2">
    <source>
        <dbReference type="ARBA" id="ARBA00022692"/>
    </source>
</evidence>
<gene>
    <name evidence="7" type="ORF">GCM10017083_03080</name>
</gene>
<dbReference type="GO" id="GO:0016020">
    <property type="term" value="C:membrane"/>
    <property type="evidence" value="ECO:0007669"/>
    <property type="project" value="UniProtKB-SubCell"/>
</dbReference>
<dbReference type="PANTHER" id="PTHR21016:SF25">
    <property type="entry name" value="TM2 DOMAIN-CONTAINING PROTEIN DDB_G0277895-RELATED"/>
    <property type="match status" value="1"/>
</dbReference>
<keyword evidence="4 5" id="KW-0472">Membrane</keyword>
<keyword evidence="3 5" id="KW-1133">Transmembrane helix</keyword>
<feature type="transmembrane region" description="Helical" evidence="5">
    <location>
        <begin position="55"/>
        <end position="82"/>
    </location>
</feature>
<dbReference type="InterPro" id="IPR050932">
    <property type="entry name" value="TM2D1-3-like"/>
</dbReference>
<organism evidence="7 8">
    <name type="scientific">Thalassobaculum fulvum</name>
    <dbReference type="NCBI Taxonomy" id="1633335"/>
    <lineage>
        <taxon>Bacteria</taxon>
        <taxon>Pseudomonadati</taxon>
        <taxon>Pseudomonadota</taxon>
        <taxon>Alphaproteobacteria</taxon>
        <taxon>Rhodospirillales</taxon>
        <taxon>Thalassobaculaceae</taxon>
        <taxon>Thalassobaculum</taxon>
    </lineage>
</organism>
<dbReference type="Proteomes" id="UP000630353">
    <property type="component" value="Unassembled WGS sequence"/>
</dbReference>
<evidence type="ECO:0000256" key="4">
    <source>
        <dbReference type="ARBA" id="ARBA00023136"/>
    </source>
</evidence>
<comment type="subcellular location">
    <subcellularLocation>
        <location evidence="1">Membrane</location>
        <topology evidence="1">Multi-pass membrane protein</topology>
    </subcellularLocation>
</comment>
<evidence type="ECO:0000256" key="5">
    <source>
        <dbReference type="SAM" id="Phobius"/>
    </source>
</evidence>
<evidence type="ECO:0000259" key="6">
    <source>
        <dbReference type="Pfam" id="PF05154"/>
    </source>
</evidence>
<keyword evidence="2 5" id="KW-0812">Transmembrane</keyword>
<dbReference type="RefSeq" id="WP_189987146.1">
    <property type="nucleotide sequence ID" value="NZ_BMZS01000001.1"/>
</dbReference>
<keyword evidence="8" id="KW-1185">Reference proteome</keyword>
<evidence type="ECO:0000313" key="7">
    <source>
        <dbReference type="EMBL" id="GHD40122.1"/>
    </source>
</evidence>
<evidence type="ECO:0000256" key="1">
    <source>
        <dbReference type="ARBA" id="ARBA00004141"/>
    </source>
</evidence>
<accession>A0A918XNS6</accession>
<dbReference type="Pfam" id="PF05154">
    <property type="entry name" value="TM2"/>
    <property type="match status" value="1"/>
</dbReference>
<evidence type="ECO:0000256" key="3">
    <source>
        <dbReference type="ARBA" id="ARBA00022989"/>
    </source>
</evidence>
<evidence type="ECO:0000313" key="8">
    <source>
        <dbReference type="Proteomes" id="UP000630353"/>
    </source>
</evidence>